<gene>
    <name evidence="2" type="ORF">HINF_LOCUS21152</name>
    <name evidence="3" type="ORF">HINF_LOCUS77272</name>
</gene>
<reference evidence="2" key="1">
    <citation type="submission" date="2023-06" db="EMBL/GenBank/DDBJ databases">
        <authorList>
            <person name="Kurt Z."/>
        </authorList>
    </citation>
    <scope>NUCLEOTIDE SEQUENCE</scope>
</reference>
<sequence>MNILIQVITMELSRAEKIMMYNCYSTQTDINMFQDSGNLLISIISTKQEKCKIPHGVLISLQIDSLGVYEPQIYLVDYDYNNTTQFTVLCDDPACQNLNEAKAAVVIIETKTHVTYVKVGSISLAKGLATNCFHDNESKIELLFGAIVVDFYPTYSCLNSIVIQKEGQLIMKTPNNARVYIIYSDNSVSVHDPVTVDVQNATFIPTRTVSSSSPTVRVKLSKAYISDYFIPIQNGTITKAVKEMLVHLQFSTDLILIKTTQTIINYFKFVGIENAYSYASIQLIHGGFVTRKVASSQLPHYNNILMSQGVTSYASEYIFTLHDVAKTNDLWFRLIGNGFQNYLLNENPTQSTCAVRFPNQQCEKLEEKLQKYQLNELNVQINFYYYKNQTLVNNYTVTIRDITDSCFSGGYVYVDGRNITIFVIGNNNCRFCQLETNDLVQVEIAYGNNTIIKQLLIDYVHGEQKYVVGDVDVEHMPEIRVQFFKDSELRDAISIHTYKYHKPGDVQKQSILILIYILTTNLMITITYVLWILFIYPRFEKCLQRHKSNQNKAPKMYYEQFIEFE</sequence>
<evidence type="ECO:0000256" key="1">
    <source>
        <dbReference type="SAM" id="Phobius"/>
    </source>
</evidence>
<keyword evidence="1" id="KW-0812">Transmembrane</keyword>
<organism evidence="2">
    <name type="scientific">Hexamita inflata</name>
    <dbReference type="NCBI Taxonomy" id="28002"/>
    <lineage>
        <taxon>Eukaryota</taxon>
        <taxon>Metamonada</taxon>
        <taxon>Diplomonadida</taxon>
        <taxon>Hexamitidae</taxon>
        <taxon>Hexamitinae</taxon>
        <taxon>Hexamita</taxon>
    </lineage>
</organism>
<keyword evidence="1" id="KW-0472">Membrane</keyword>
<dbReference type="Proteomes" id="UP001642409">
    <property type="component" value="Unassembled WGS sequence"/>
</dbReference>
<evidence type="ECO:0000313" key="3">
    <source>
        <dbReference type="EMBL" id="CAL6112937.1"/>
    </source>
</evidence>
<accession>A0AA86U052</accession>
<name>A0AA86U052_9EUKA</name>
<reference evidence="3 4" key="2">
    <citation type="submission" date="2024-07" db="EMBL/GenBank/DDBJ databases">
        <authorList>
            <person name="Akdeniz Z."/>
        </authorList>
    </citation>
    <scope>NUCLEOTIDE SEQUENCE [LARGE SCALE GENOMIC DNA]</scope>
</reference>
<keyword evidence="4" id="KW-1185">Reference proteome</keyword>
<proteinExistence type="predicted"/>
<protein>
    <submittedName>
        <fullName evidence="2">Uncharacterized protein</fullName>
    </submittedName>
</protein>
<evidence type="ECO:0000313" key="4">
    <source>
        <dbReference type="Proteomes" id="UP001642409"/>
    </source>
</evidence>
<evidence type="ECO:0000313" key="2">
    <source>
        <dbReference type="EMBL" id="CAI9933507.1"/>
    </source>
</evidence>
<dbReference type="AlphaFoldDB" id="A0AA86U052"/>
<comment type="caution">
    <text evidence="2">The sequence shown here is derived from an EMBL/GenBank/DDBJ whole genome shotgun (WGS) entry which is preliminary data.</text>
</comment>
<dbReference type="EMBL" id="CAXDID020000751">
    <property type="protein sequence ID" value="CAL6112937.1"/>
    <property type="molecule type" value="Genomic_DNA"/>
</dbReference>
<feature type="transmembrane region" description="Helical" evidence="1">
    <location>
        <begin position="511"/>
        <end position="536"/>
    </location>
</feature>
<keyword evidence="1" id="KW-1133">Transmembrane helix</keyword>
<dbReference type="EMBL" id="CATOUU010000539">
    <property type="protein sequence ID" value="CAI9933507.1"/>
    <property type="molecule type" value="Genomic_DNA"/>
</dbReference>